<dbReference type="PROSITE" id="PS52016">
    <property type="entry name" value="TONB_DEPENDENT_REC_3"/>
    <property type="match status" value="1"/>
</dbReference>
<dbReference type="PANTHER" id="PTHR30069:SF29">
    <property type="entry name" value="HEMOGLOBIN AND HEMOGLOBIN-HAPTOGLOBIN-BINDING PROTEIN 1-RELATED"/>
    <property type="match status" value="1"/>
</dbReference>
<dbReference type="EMBL" id="AGZO01000003">
    <property type="protein sequence ID" value="EKN20847.1"/>
    <property type="molecule type" value="Genomic_DNA"/>
</dbReference>
<keyword evidence="2" id="KW-0998">Cell outer membrane</keyword>
<evidence type="ECO:0000313" key="4">
    <source>
        <dbReference type="EMBL" id="EKN20847.1"/>
    </source>
</evidence>
<dbReference type="InterPro" id="IPR037066">
    <property type="entry name" value="Plug_dom_sf"/>
</dbReference>
<proteinExistence type="inferred from homology"/>
<dbReference type="NCBIfam" id="TIGR04057">
    <property type="entry name" value="SusC_RagA_signa"/>
    <property type="match status" value="1"/>
</dbReference>
<protein>
    <submittedName>
        <fullName evidence="4">SusC/RagA family TonB-linked outer membrane protein</fullName>
    </submittedName>
</protein>
<dbReference type="FunFam" id="2.60.40.1120:FF:000003">
    <property type="entry name" value="Outer membrane protein Omp121"/>
    <property type="match status" value="1"/>
</dbReference>
<dbReference type="OrthoDB" id="9768177at2"/>
<evidence type="ECO:0000259" key="3">
    <source>
        <dbReference type="Pfam" id="PF07715"/>
    </source>
</evidence>
<dbReference type="Proteomes" id="UP000006330">
    <property type="component" value="Unassembled WGS sequence"/>
</dbReference>
<comment type="caution">
    <text evidence="4">The sequence shown here is derived from an EMBL/GenBank/DDBJ whole genome shotgun (WGS) entry which is preliminary data.</text>
</comment>
<keyword evidence="2" id="KW-1134">Transmembrane beta strand</keyword>
<keyword evidence="2" id="KW-0472">Membrane</keyword>
<comment type="similarity">
    <text evidence="2">Belongs to the TonB-dependent receptor family.</text>
</comment>
<dbReference type="RefSeq" id="WP_009859565.1">
    <property type="nucleotide sequence ID" value="NZ_JH976471.1"/>
</dbReference>
<dbReference type="HOGENOM" id="CLU_004317_3_0_10"/>
<dbReference type="Gene3D" id="2.60.40.1120">
    <property type="entry name" value="Carboxypeptidase-like, regulatory domain"/>
    <property type="match status" value="1"/>
</dbReference>
<evidence type="ECO:0000256" key="2">
    <source>
        <dbReference type="PROSITE-ProRule" id="PRU01360"/>
    </source>
</evidence>
<dbReference type="InterPro" id="IPR023996">
    <property type="entry name" value="TonB-dep_OMP_SusC/RagA"/>
</dbReference>
<keyword evidence="1" id="KW-0732">Signal</keyword>
<accession>K5Z289</accession>
<dbReference type="InterPro" id="IPR008969">
    <property type="entry name" value="CarboxyPept-like_regulatory"/>
</dbReference>
<dbReference type="SUPFAM" id="SSF49464">
    <property type="entry name" value="Carboxypeptidase regulatory domain-like"/>
    <property type="match status" value="1"/>
</dbReference>
<keyword evidence="2" id="KW-0813">Transport</keyword>
<gene>
    <name evidence="4" type="ORF">HMPREF1076_00091</name>
</gene>
<dbReference type="SUPFAM" id="SSF56935">
    <property type="entry name" value="Porins"/>
    <property type="match status" value="1"/>
</dbReference>
<dbReference type="InterPro" id="IPR023997">
    <property type="entry name" value="TonB-dep_OMP_SusC/RagA_CS"/>
</dbReference>
<evidence type="ECO:0000256" key="1">
    <source>
        <dbReference type="ARBA" id="ARBA00022729"/>
    </source>
</evidence>
<sequence>MFKIRKTLIVTLLSIIFTNVGFAQSVKVTLSLKNSTLKELVSSVEKQTNYTFVFYNEINSDLPVSVTSYNEALKSVLDKVLPPLEISFEVSGNHLILKKAMERTLKKVSGFVKDDSGEGIIGANVVEKGTTNGTVTDMNGYFELSVAADAVLQVTYIGYNPKEVSASSRQPVAIQLEEDSKQIEEIVVIGYGTQKKISVTGSVVSLKGDEVMKSPSINVANSLIGCLPGVIINNRSGEPGRDDPSIFIRGKSTTGDSSPLVLIDGVERGGLGEINPNDIENISVLKDASAAIYGARAANGVLLVTTKRGNTMKPSVSFSYNQGFSESTRTPKMADSYTYAKVYNEIEEGEGRAPRYTAEELEKYRNGSDPDYPDTDWYGFITKKLTPQHRVNLSVSGGNERLKYYLSLGESHQSGHYKNGTTDVRLYNLRSNIDVQVTKYLQVGMNLAGKVDDNHYPYFSTNETYSHIFLYFLYK</sequence>
<dbReference type="InterPro" id="IPR039426">
    <property type="entry name" value="TonB-dep_rcpt-like"/>
</dbReference>
<dbReference type="GO" id="GO:0044718">
    <property type="term" value="P:siderophore transmembrane transport"/>
    <property type="evidence" value="ECO:0007669"/>
    <property type="project" value="TreeGrafter"/>
</dbReference>
<dbReference type="InterPro" id="IPR012910">
    <property type="entry name" value="Plug_dom"/>
</dbReference>
<feature type="domain" description="TonB-dependent receptor plug" evidence="3">
    <location>
        <begin position="196"/>
        <end position="301"/>
    </location>
</feature>
<dbReference type="Pfam" id="PF13715">
    <property type="entry name" value="CarbopepD_reg_2"/>
    <property type="match status" value="1"/>
</dbReference>
<comment type="subcellular location">
    <subcellularLocation>
        <location evidence="2">Cell outer membrane</location>
        <topology evidence="2">Multi-pass membrane protein</topology>
    </subcellularLocation>
</comment>
<name>K5Z289_9BACT</name>
<dbReference type="NCBIfam" id="TIGR04056">
    <property type="entry name" value="OMP_RagA_SusC"/>
    <property type="match status" value="1"/>
</dbReference>
<dbReference type="FunFam" id="2.170.130.10:FF:000003">
    <property type="entry name" value="SusC/RagA family TonB-linked outer membrane protein"/>
    <property type="match status" value="1"/>
</dbReference>
<evidence type="ECO:0000313" key="5">
    <source>
        <dbReference type="Proteomes" id="UP000006330"/>
    </source>
</evidence>
<keyword evidence="2" id="KW-0812">Transmembrane</keyword>
<dbReference type="PATRIC" id="fig|999418.3.peg.91"/>
<dbReference type="Gene3D" id="2.170.130.10">
    <property type="entry name" value="TonB-dependent receptor, plug domain"/>
    <property type="match status" value="1"/>
</dbReference>
<dbReference type="AlphaFoldDB" id="K5Z289"/>
<dbReference type="GO" id="GO:0009279">
    <property type="term" value="C:cell outer membrane"/>
    <property type="evidence" value="ECO:0007669"/>
    <property type="project" value="UniProtKB-SubCell"/>
</dbReference>
<organism evidence="4 5">
    <name type="scientific">Parabacteroides goldsteinii CL02T12C30</name>
    <dbReference type="NCBI Taxonomy" id="999418"/>
    <lineage>
        <taxon>Bacteria</taxon>
        <taxon>Pseudomonadati</taxon>
        <taxon>Bacteroidota</taxon>
        <taxon>Bacteroidia</taxon>
        <taxon>Bacteroidales</taxon>
        <taxon>Tannerellaceae</taxon>
        <taxon>Parabacteroides</taxon>
    </lineage>
</organism>
<dbReference type="PANTHER" id="PTHR30069">
    <property type="entry name" value="TONB-DEPENDENT OUTER MEMBRANE RECEPTOR"/>
    <property type="match status" value="1"/>
</dbReference>
<reference evidence="4 5" key="1">
    <citation type="submission" date="2012-02" db="EMBL/GenBank/DDBJ databases">
        <title>The Genome Sequence of Parabacteroides goldsteinii CL02T12C30.</title>
        <authorList>
            <consortium name="The Broad Institute Genome Sequencing Platform"/>
            <person name="Earl A."/>
            <person name="Ward D."/>
            <person name="Feldgarden M."/>
            <person name="Gevers D."/>
            <person name="Zitomersky N.L."/>
            <person name="Coyne M.J."/>
            <person name="Comstock L.E."/>
            <person name="Young S.K."/>
            <person name="Zeng Q."/>
            <person name="Gargeya S."/>
            <person name="Fitzgerald M."/>
            <person name="Haas B."/>
            <person name="Abouelleil A."/>
            <person name="Alvarado L."/>
            <person name="Arachchi H.M."/>
            <person name="Berlin A."/>
            <person name="Chapman S.B."/>
            <person name="Gearin G."/>
            <person name="Goldberg J."/>
            <person name="Griggs A."/>
            <person name="Gujja S."/>
            <person name="Hansen M."/>
            <person name="Heiman D."/>
            <person name="Howarth C."/>
            <person name="Larimer J."/>
            <person name="Lui A."/>
            <person name="MacDonald P.J.P."/>
            <person name="McCowen C."/>
            <person name="Montmayeur A."/>
            <person name="Murphy C."/>
            <person name="Neiman D."/>
            <person name="Pearson M."/>
            <person name="Priest M."/>
            <person name="Roberts A."/>
            <person name="Saif S."/>
            <person name="Shea T."/>
            <person name="Sisk P."/>
            <person name="Stolte C."/>
            <person name="Sykes S."/>
            <person name="Wortman J."/>
            <person name="Nusbaum C."/>
            <person name="Birren B."/>
        </authorList>
    </citation>
    <scope>NUCLEOTIDE SEQUENCE [LARGE SCALE GENOMIC DNA]</scope>
    <source>
        <strain evidence="4 5">CL02T12C30</strain>
    </source>
</reference>
<dbReference type="GO" id="GO:0015344">
    <property type="term" value="F:siderophore uptake transmembrane transporter activity"/>
    <property type="evidence" value="ECO:0007669"/>
    <property type="project" value="TreeGrafter"/>
</dbReference>
<dbReference type="Pfam" id="PF07715">
    <property type="entry name" value="Plug"/>
    <property type="match status" value="1"/>
</dbReference>